<dbReference type="PANTHER" id="PTHR33516">
    <property type="entry name" value="LEXA REPRESSOR"/>
    <property type="match status" value="1"/>
</dbReference>
<dbReference type="SMART" id="SM00530">
    <property type="entry name" value="HTH_XRE"/>
    <property type="match status" value="1"/>
</dbReference>
<dbReference type="RefSeq" id="WP_075858024.1">
    <property type="nucleotide sequence ID" value="NZ_BDJK01000003.1"/>
</dbReference>
<dbReference type="InterPro" id="IPR036286">
    <property type="entry name" value="LexA/Signal_pep-like_sf"/>
</dbReference>
<reference evidence="3" key="1">
    <citation type="submission" date="2016-12" db="EMBL/GenBank/DDBJ databases">
        <title>Draft Genome Sequences od Carboxydothermus pertinax and islandicus, Hydrogenogenic Carboxydotrophic Bacteria.</title>
        <authorList>
            <person name="Fukuyama Y."/>
            <person name="Ohmae K."/>
            <person name="Yoneda Y."/>
            <person name="Yoshida T."/>
            <person name="Sako Y."/>
        </authorList>
    </citation>
    <scope>NUCLEOTIDE SEQUENCE [LARGE SCALE GENOMIC DNA]</scope>
    <source>
        <strain evidence="3">Ug1</strain>
    </source>
</reference>
<gene>
    <name evidence="2" type="ORF">cpu_00820</name>
</gene>
<dbReference type="Proteomes" id="UP000187485">
    <property type="component" value="Unassembled WGS sequence"/>
</dbReference>
<dbReference type="Gene3D" id="1.10.260.40">
    <property type="entry name" value="lambda repressor-like DNA-binding domains"/>
    <property type="match status" value="1"/>
</dbReference>
<keyword evidence="3" id="KW-1185">Reference proteome</keyword>
<dbReference type="AlphaFoldDB" id="A0A1L8CRM7"/>
<dbReference type="Pfam" id="PF00717">
    <property type="entry name" value="Peptidase_S24"/>
    <property type="match status" value="1"/>
</dbReference>
<dbReference type="Gene3D" id="2.10.109.10">
    <property type="entry name" value="Umud Fragment, subunit A"/>
    <property type="match status" value="1"/>
</dbReference>
<proteinExistence type="predicted"/>
<comment type="caution">
    <text evidence="2">The sequence shown here is derived from an EMBL/GenBank/DDBJ whole genome shotgun (WGS) entry which is preliminary data.</text>
</comment>
<dbReference type="SUPFAM" id="SSF51306">
    <property type="entry name" value="LexA/Signal peptidase"/>
    <property type="match status" value="1"/>
</dbReference>
<dbReference type="InterPro" id="IPR050077">
    <property type="entry name" value="LexA_repressor"/>
</dbReference>
<evidence type="ECO:0000313" key="3">
    <source>
        <dbReference type="Proteomes" id="UP000187485"/>
    </source>
</evidence>
<dbReference type="OrthoDB" id="1910799at2"/>
<dbReference type="InterPro" id="IPR039418">
    <property type="entry name" value="LexA-like"/>
</dbReference>
<dbReference type="InterPro" id="IPR015927">
    <property type="entry name" value="Peptidase_S24_S26A/B/C"/>
</dbReference>
<feature type="domain" description="HTH cro/C1-type" evidence="1">
    <location>
        <begin position="7"/>
        <end position="61"/>
    </location>
</feature>
<dbReference type="GO" id="GO:0003677">
    <property type="term" value="F:DNA binding"/>
    <property type="evidence" value="ECO:0007669"/>
    <property type="project" value="InterPro"/>
</dbReference>
<evidence type="ECO:0000313" key="2">
    <source>
        <dbReference type="EMBL" id="GAV21572.1"/>
    </source>
</evidence>
<organism evidence="2 3">
    <name type="scientific">Carboxydothermus pertinax</name>
    <dbReference type="NCBI Taxonomy" id="870242"/>
    <lineage>
        <taxon>Bacteria</taxon>
        <taxon>Bacillati</taxon>
        <taxon>Bacillota</taxon>
        <taxon>Clostridia</taxon>
        <taxon>Thermoanaerobacterales</taxon>
        <taxon>Thermoanaerobacteraceae</taxon>
        <taxon>Carboxydothermus</taxon>
    </lineage>
</organism>
<sequence length="253" mass="28325">MNFGQRLRQLRTERDLTQAELARLLSIGESTISFYESNKRQPDFDTLIKLSNFFNVTIDFLLGRTNENNKPISTKAIPLLGVIRAGIPILAEENWIEEIALPAGIKADFALQVEGDSMIYAGIFPGDIAFFKQSETALNGQVVAAGVVEETWKANLKFYVKTNGKAFLRSANPKYKDIEVTSQHKIIGTMTGLVRHNPPSMTEYISLIISKDEFENSWIETIETALSLGMSPLHVKQLLEIQATLSKMIKTNE</sequence>
<dbReference type="Pfam" id="PF01381">
    <property type="entry name" value="HTH_3"/>
    <property type="match status" value="1"/>
</dbReference>
<dbReference type="SUPFAM" id="SSF47413">
    <property type="entry name" value="lambda repressor-like DNA-binding domains"/>
    <property type="match status" value="1"/>
</dbReference>
<dbReference type="CDD" id="cd06529">
    <property type="entry name" value="S24_LexA-like"/>
    <property type="match status" value="1"/>
</dbReference>
<dbReference type="PANTHER" id="PTHR33516:SF2">
    <property type="entry name" value="LEXA REPRESSOR-RELATED"/>
    <property type="match status" value="1"/>
</dbReference>
<protein>
    <submittedName>
        <fullName evidence="2">Prophage LambdaCh01, repressor protein</fullName>
    </submittedName>
</protein>
<dbReference type="STRING" id="870242.cpu_00820"/>
<accession>A0A1L8CRM7</accession>
<dbReference type="InterPro" id="IPR010982">
    <property type="entry name" value="Lambda_DNA-bd_dom_sf"/>
</dbReference>
<dbReference type="InterPro" id="IPR001387">
    <property type="entry name" value="Cro/C1-type_HTH"/>
</dbReference>
<dbReference type="CDD" id="cd00093">
    <property type="entry name" value="HTH_XRE"/>
    <property type="match status" value="1"/>
</dbReference>
<evidence type="ECO:0000259" key="1">
    <source>
        <dbReference type="PROSITE" id="PS50943"/>
    </source>
</evidence>
<name>A0A1L8CRM7_9THEO</name>
<dbReference type="PROSITE" id="PS50943">
    <property type="entry name" value="HTH_CROC1"/>
    <property type="match status" value="1"/>
</dbReference>
<dbReference type="EMBL" id="BDJK01000003">
    <property type="protein sequence ID" value="GAV21572.1"/>
    <property type="molecule type" value="Genomic_DNA"/>
</dbReference>